<dbReference type="PANTHER" id="PTHR13847:SF275">
    <property type="entry name" value="GAMMA-GLUTAMYLPUTRESCINE OXIDOREDUCTASE"/>
    <property type="match status" value="1"/>
</dbReference>
<name>A0ABT0JHY3_9PSED</name>
<dbReference type="Gene3D" id="3.50.50.60">
    <property type="entry name" value="FAD/NAD(P)-binding domain"/>
    <property type="match status" value="1"/>
</dbReference>
<evidence type="ECO:0000313" key="4">
    <source>
        <dbReference type="Proteomes" id="UP001155163"/>
    </source>
</evidence>
<gene>
    <name evidence="3" type="ORF">M1B35_15720</name>
</gene>
<dbReference type="Proteomes" id="UP001155163">
    <property type="component" value="Unassembled WGS sequence"/>
</dbReference>
<proteinExistence type="predicted"/>
<dbReference type="SUPFAM" id="SSF51905">
    <property type="entry name" value="FAD/NAD(P)-binding domain"/>
    <property type="match status" value="1"/>
</dbReference>
<keyword evidence="1" id="KW-0560">Oxidoreductase</keyword>
<evidence type="ECO:0000259" key="2">
    <source>
        <dbReference type="Pfam" id="PF01266"/>
    </source>
</evidence>
<dbReference type="Gene3D" id="3.30.9.10">
    <property type="entry name" value="D-Amino Acid Oxidase, subunit A, domain 2"/>
    <property type="match status" value="1"/>
</dbReference>
<reference evidence="3 4" key="2">
    <citation type="journal article" date="2023" name="Plant Pathol.">
        <title>Dismantling and reorganizing Pseudomonas marginalis sensu#lato.</title>
        <authorList>
            <person name="Sawada H."/>
            <person name="Fujikawa T."/>
            <person name="Satou M."/>
        </authorList>
    </citation>
    <scope>NUCLEOTIDE SEQUENCE [LARGE SCALE GENOMIC DNA]</scope>
    <source>
        <strain evidence="3 4">MAFF 302046</strain>
    </source>
</reference>
<sequence length="428" mass="45848">MAQFHRGCLWEQLTPERPINPPLVGERTADVCIIGAGFTGLSAALQLLENGKSVCLVEAHQVGHGGSGRNVGLVNAGTWVPPDDLEQTLGKAEGNRLNTALGAAPALVFSTIDKYGIACQDTRTGTLHMAHNAAGLDDLRSRVEQWQRRGANVELLTGQACADACGTDQVAGALLDHRAGTVNPMAYASGMARNVVRLGGQLFGDSPVTGLQRSGDGWQVLTERGRVRAEQVIIASNAYTEGEWSQVKEHIFAGYYYQVASLPLSGAEQAGILQGGQGSWDTRTVLSSIRRDAHGRLVLGSLGNAANYPLWFIRQWADRIQRHYFPQLGQVEWQCTWTGRIGFTPDHLLRLFEPAPGLLAATGFNGRGVTTGTLVGKCFADYLLSGDAKALPVAFSGKPAVSVRGLRSLAYDAGFSLYHAGQCLRVVL</sequence>
<evidence type="ECO:0000313" key="3">
    <source>
        <dbReference type="EMBL" id="MCK9815538.1"/>
    </source>
</evidence>
<feature type="domain" description="FAD dependent oxidoreductase" evidence="2">
    <location>
        <begin position="30"/>
        <end position="381"/>
    </location>
</feature>
<dbReference type="EMBL" id="JALQCX010000028">
    <property type="protein sequence ID" value="MCK9815538.1"/>
    <property type="molecule type" value="Genomic_DNA"/>
</dbReference>
<protein>
    <submittedName>
        <fullName evidence="3">FAD-binding oxidoreductase</fullName>
    </submittedName>
</protein>
<reference evidence="3 4" key="1">
    <citation type="journal article" date="2022" name="Int. J. Syst. Evol. Microbiol.">
        <title>Pseudomonas aegrilactucae sp. nov. and Pseudomonas morbosilactucae sp. nov., pathogens causing bacterial rot of lettuce in Japan.</title>
        <authorList>
            <person name="Sawada H."/>
            <person name="Fujikawa T."/>
            <person name="Satou M."/>
        </authorList>
    </citation>
    <scope>NUCLEOTIDE SEQUENCE [LARGE SCALE GENOMIC DNA]</scope>
    <source>
        <strain evidence="3 4">MAFF 302046</strain>
    </source>
</reference>
<dbReference type="RefSeq" id="WP_268262457.1">
    <property type="nucleotide sequence ID" value="NZ_JALQCX010000028.1"/>
</dbReference>
<comment type="caution">
    <text evidence="3">The sequence shown here is derived from an EMBL/GenBank/DDBJ whole genome shotgun (WGS) entry which is preliminary data.</text>
</comment>
<dbReference type="InterPro" id="IPR036188">
    <property type="entry name" value="FAD/NAD-bd_sf"/>
</dbReference>
<accession>A0ABT0JHY3</accession>
<dbReference type="PANTHER" id="PTHR13847">
    <property type="entry name" value="SARCOSINE DEHYDROGENASE-RELATED"/>
    <property type="match status" value="1"/>
</dbReference>
<dbReference type="Pfam" id="PF01266">
    <property type="entry name" value="DAO"/>
    <property type="match status" value="1"/>
</dbReference>
<keyword evidence="4" id="KW-1185">Reference proteome</keyword>
<dbReference type="InterPro" id="IPR006076">
    <property type="entry name" value="FAD-dep_OxRdtase"/>
</dbReference>
<evidence type="ECO:0000256" key="1">
    <source>
        <dbReference type="ARBA" id="ARBA00023002"/>
    </source>
</evidence>
<organism evidence="3 4">
    <name type="scientific">Pseudomonas morbosilactucae</name>
    <dbReference type="NCBI Taxonomy" id="2938197"/>
    <lineage>
        <taxon>Bacteria</taxon>
        <taxon>Pseudomonadati</taxon>
        <taxon>Pseudomonadota</taxon>
        <taxon>Gammaproteobacteria</taxon>
        <taxon>Pseudomonadales</taxon>
        <taxon>Pseudomonadaceae</taxon>
        <taxon>Pseudomonas</taxon>
    </lineage>
</organism>